<sequence length="203" mass="23525">MEIKSDTEKLILEAARKVFTEKGLDGARMQEIADRANINKAMLHYYFRSKDKLFESVFKAAFNEFWPEITKSINESANVEDFLKRAISSYVDLFMDKPFLPIFILSEVNRTPDRLESLIREGGVNPHLIVEYLKEQMDLGKLKAMDPKELLVNVISLCIFPFAGKSLIERMIFQGDKESCESFLQERKKSIYEFLKPLIIANN</sequence>
<dbReference type="Proteomes" id="UP001209229">
    <property type="component" value="Unassembled WGS sequence"/>
</dbReference>
<proteinExistence type="predicted"/>
<organism evidence="4 5">
    <name type="scientific">Plebeiibacterium sediminum</name>
    <dbReference type="NCBI Taxonomy" id="2992112"/>
    <lineage>
        <taxon>Bacteria</taxon>
        <taxon>Pseudomonadati</taxon>
        <taxon>Bacteroidota</taxon>
        <taxon>Bacteroidia</taxon>
        <taxon>Marinilabiliales</taxon>
        <taxon>Marinilabiliaceae</taxon>
        <taxon>Plebeiibacterium</taxon>
    </lineage>
</organism>
<dbReference type="EMBL" id="JAPDPJ010000029">
    <property type="protein sequence ID" value="MCW3787430.1"/>
    <property type="molecule type" value="Genomic_DNA"/>
</dbReference>
<protein>
    <submittedName>
        <fullName evidence="4">TetR/AcrR family transcriptional regulator</fullName>
    </submittedName>
</protein>
<dbReference type="Pfam" id="PF00440">
    <property type="entry name" value="TetR_N"/>
    <property type="match status" value="1"/>
</dbReference>
<dbReference type="PROSITE" id="PS50977">
    <property type="entry name" value="HTH_TETR_2"/>
    <property type="match status" value="1"/>
</dbReference>
<dbReference type="PANTHER" id="PTHR30328:SF54">
    <property type="entry name" value="HTH-TYPE TRANSCRIPTIONAL REPRESSOR SCO4008"/>
    <property type="match status" value="1"/>
</dbReference>
<dbReference type="AlphaFoldDB" id="A0AAE3M5X9"/>
<reference evidence="4" key="1">
    <citation type="submission" date="2022-10" db="EMBL/GenBank/DDBJ databases">
        <authorList>
            <person name="Yu W.X."/>
        </authorList>
    </citation>
    <scope>NUCLEOTIDE SEQUENCE</scope>
    <source>
        <strain evidence="4">AAT</strain>
    </source>
</reference>
<dbReference type="InterPro" id="IPR050109">
    <property type="entry name" value="HTH-type_TetR-like_transc_reg"/>
</dbReference>
<dbReference type="InterPro" id="IPR009057">
    <property type="entry name" value="Homeodomain-like_sf"/>
</dbReference>
<feature type="domain" description="HTH tetR-type" evidence="3">
    <location>
        <begin position="5"/>
        <end position="65"/>
    </location>
</feature>
<comment type="caution">
    <text evidence="4">The sequence shown here is derived from an EMBL/GenBank/DDBJ whole genome shotgun (WGS) entry which is preliminary data.</text>
</comment>
<keyword evidence="5" id="KW-1185">Reference proteome</keyword>
<accession>A0AAE3M5X9</accession>
<dbReference type="RefSeq" id="WP_301190995.1">
    <property type="nucleotide sequence ID" value="NZ_JAPDPJ010000029.1"/>
</dbReference>
<evidence type="ECO:0000256" key="1">
    <source>
        <dbReference type="ARBA" id="ARBA00023125"/>
    </source>
</evidence>
<evidence type="ECO:0000256" key="2">
    <source>
        <dbReference type="PROSITE-ProRule" id="PRU00335"/>
    </source>
</evidence>
<name>A0AAE3M5X9_9BACT</name>
<dbReference type="PANTHER" id="PTHR30328">
    <property type="entry name" value="TRANSCRIPTIONAL REPRESSOR"/>
    <property type="match status" value="1"/>
</dbReference>
<gene>
    <name evidence="4" type="ORF">OM075_13200</name>
</gene>
<dbReference type="InterPro" id="IPR036271">
    <property type="entry name" value="Tet_transcr_reg_TetR-rel_C_sf"/>
</dbReference>
<evidence type="ECO:0000259" key="3">
    <source>
        <dbReference type="PROSITE" id="PS50977"/>
    </source>
</evidence>
<feature type="DNA-binding region" description="H-T-H motif" evidence="2">
    <location>
        <begin position="28"/>
        <end position="47"/>
    </location>
</feature>
<dbReference type="InterPro" id="IPR001647">
    <property type="entry name" value="HTH_TetR"/>
</dbReference>
<dbReference type="GO" id="GO:0003677">
    <property type="term" value="F:DNA binding"/>
    <property type="evidence" value="ECO:0007669"/>
    <property type="project" value="UniProtKB-UniRule"/>
</dbReference>
<dbReference type="SUPFAM" id="SSF48498">
    <property type="entry name" value="Tetracyclin repressor-like, C-terminal domain"/>
    <property type="match status" value="1"/>
</dbReference>
<evidence type="ECO:0000313" key="5">
    <source>
        <dbReference type="Proteomes" id="UP001209229"/>
    </source>
</evidence>
<keyword evidence="1 2" id="KW-0238">DNA-binding</keyword>
<dbReference type="PRINTS" id="PR00455">
    <property type="entry name" value="HTHTETR"/>
</dbReference>
<dbReference type="SUPFAM" id="SSF46689">
    <property type="entry name" value="Homeodomain-like"/>
    <property type="match status" value="1"/>
</dbReference>
<dbReference type="Gene3D" id="1.10.357.10">
    <property type="entry name" value="Tetracycline Repressor, domain 2"/>
    <property type="match status" value="1"/>
</dbReference>
<evidence type="ECO:0000313" key="4">
    <source>
        <dbReference type="EMBL" id="MCW3787430.1"/>
    </source>
</evidence>